<accession>A0ACC1PEF6</accession>
<organism evidence="1 2">
    <name type="scientific">Xylaria curta</name>
    <dbReference type="NCBI Taxonomy" id="42375"/>
    <lineage>
        <taxon>Eukaryota</taxon>
        <taxon>Fungi</taxon>
        <taxon>Dikarya</taxon>
        <taxon>Ascomycota</taxon>
        <taxon>Pezizomycotina</taxon>
        <taxon>Sordariomycetes</taxon>
        <taxon>Xylariomycetidae</taxon>
        <taxon>Xylariales</taxon>
        <taxon>Xylariaceae</taxon>
        <taxon>Xylaria</taxon>
    </lineage>
</organism>
<dbReference type="Proteomes" id="UP001143856">
    <property type="component" value="Unassembled WGS sequence"/>
</dbReference>
<evidence type="ECO:0000313" key="1">
    <source>
        <dbReference type="EMBL" id="KAJ2991010.1"/>
    </source>
</evidence>
<reference evidence="1" key="1">
    <citation type="submission" date="2022-10" db="EMBL/GenBank/DDBJ databases">
        <title>Genome Sequence of Xylaria curta.</title>
        <authorList>
            <person name="Buettner E."/>
        </authorList>
    </citation>
    <scope>NUCLEOTIDE SEQUENCE</scope>
    <source>
        <strain evidence="1">Babe10</strain>
    </source>
</reference>
<gene>
    <name evidence="1" type="ORF">NUW58_g2683</name>
</gene>
<evidence type="ECO:0000313" key="2">
    <source>
        <dbReference type="Proteomes" id="UP001143856"/>
    </source>
</evidence>
<comment type="caution">
    <text evidence="1">The sequence shown here is derived from an EMBL/GenBank/DDBJ whole genome shotgun (WGS) entry which is preliminary data.</text>
</comment>
<proteinExistence type="predicted"/>
<keyword evidence="2" id="KW-1185">Reference proteome</keyword>
<sequence>MELNPCDRCSKFDLEHVFATVTEKKEKRILPYDLGHPPTDSCQLCVFQKNTRSYSSGVSKTQFGPMGLDCRRNVVGLYTLADEGELVAAVTPLPNHAVDDGLIYGRRVEANIVDFELFRGWISQCRREHTCGDHQEKLNLCHFRLIDCTTRRIVPVDPGEEPEYVTLSYVWGTGPGPRRVESLVEWLSENELPVAVPKVVTDAMTVVRELGFRYLWVDRYCIPQINQGLEVDKTYEDLFHVQESHISKMGRIYASSAFTIIAAAGDSCEIGLAGITRVKERYPQPSIKLGDRFLVGVTRPTSDVLCSVWDRRGWTFQEGALSRRRLVFLPTEVYFQCQEMQCLESLSAPVPFDHSIVTGPVFPPYRHDDQGHLLSGRDAEEWEDADTRLKEIFEYLDKYVPRGFTFPSDVRHAFRGITETFRSLQPPLYLLMGLPIISPIPKGYWHLESSQRPRKRRRRKKASKTAEEIDELVLALTWSYQQYPDIISIGMTTPLTRRESFPSWTWMGWSGYSGQDHLHLFNDKLNYSGNEFGLRKFFVHSAKVWFGPQGDGKPLPWDTKWRGICNKTETEKVDKLEITGWYLDVSPLVIVDIASRNSSTASESDDDTQNVYFSFNRQDDILSKFGAETNGVLPCLLIACSNVQGGYKWFGLLLLKKLPDLELYERDDFIYLKSEFEFEEAGENEANIGSLLLTRKTIFVK</sequence>
<dbReference type="EMBL" id="JAPDGR010000362">
    <property type="protein sequence ID" value="KAJ2991010.1"/>
    <property type="molecule type" value="Genomic_DNA"/>
</dbReference>
<name>A0ACC1PEF6_9PEZI</name>
<protein>
    <submittedName>
        <fullName evidence="1">Uncharacterized protein</fullName>
    </submittedName>
</protein>